<gene>
    <name evidence="9 10" type="primary">LOC115874062</name>
</gene>
<dbReference type="RefSeq" id="XP_030744977.1">
    <property type="nucleotide sequence ID" value="XM_030889117.1"/>
</dbReference>
<dbReference type="PROSITE" id="PS00560">
    <property type="entry name" value="CARBOXYPEPT_SER_HIS"/>
    <property type="match status" value="1"/>
</dbReference>
<feature type="signal peptide" evidence="7">
    <location>
        <begin position="1"/>
        <end position="21"/>
    </location>
</feature>
<dbReference type="InterPro" id="IPR001563">
    <property type="entry name" value="Peptidase_S10"/>
</dbReference>
<dbReference type="Pfam" id="PF00450">
    <property type="entry name" value="Peptidase_S10"/>
    <property type="match status" value="1"/>
</dbReference>
<dbReference type="PANTHER" id="PTHR11802">
    <property type="entry name" value="SERINE PROTEASE FAMILY S10 SERINE CARBOXYPEPTIDASE"/>
    <property type="match status" value="1"/>
</dbReference>
<dbReference type="Proteomes" id="UP000504635">
    <property type="component" value="Unplaced"/>
</dbReference>
<dbReference type="OrthoDB" id="443318at2759"/>
<dbReference type="EC" id="3.4.16.-" evidence="7"/>
<evidence type="ECO:0000313" key="9">
    <source>
        <dbReference type="RefSeq" id="XP_030744976.1"/>
    </source>
</evidence>
<dbReference type="InterPro" id="IPR033124">
    <property type="entry name" value="Ser_caboxypep_his_AS"/>
</dbReference>
<keyword evidence="6" id="KW-0325">Glycoprotein</keyword>
<dbReference type="GO" id="GO:0004185">
    <property type="term" value="F:serine-type carboxypeptidase activity"/>
    <property type="evidence" value="ECO:0007669"/>
    <property type="project" value="UniProtKB-UniRule"/>
</dbReference>
<keyword evidence="2 7" id="KW-0121">Carboxypeptidase</keyword>
<evidence type="ECO:0000256" key="1">
    <source>
        <dbReference type="ARBA" id="ARBA00009431"/>
    </source>
</evidence>
<protein>
    <recommendedName>
        <fullName evidence="7">Carboxypeptidase</fullName>
        <ecNumber evidence="7">3.4.16.-</ecNumber>
    </recommendedName>
</protein>
<evidence type="ECO:0000256" key="3">
    <source>
        <dbReference type="ARBA" id="ARBA00022670"/>
    </source>
</evidence>
<dbReference type="Gene3D" id="3.40.50.1820">
    <property type="entry name" value="alpha/beta hydrolase"/>
    <property type="match status" value="1"/>
</dbReference>
<dbReference type="GO" id="GO:0006508">
    <property type="term" value="P:proteolysis"/>
    <property type="evidence" value="ECO:0007669"/>
    <property type="project" value="UniProtKB-KW"/>
</dbReference>
<evidence type="ECO:0000256" key="2">
    <source>
        <dbReference type="ARBA" id="ARBA00022645"/>
    </source>
</evidence>
<reference evidence="9 10" key="1">
    <citation type="submission" date="2025-04" db="UniProtKB">
        <authorList>
            <consortium name="RefSeq"/>
        </authorList>
    </citation>
    <scope>IDENTIFICATION</scope>
    <source>
        <tissue evidence="9 10">Gonads</tissue>
    </source>
</reference>
<dbReference type="SUPFAM" id="SSF53474">
    <property type="entry name" value="alpha/beta-Hydrolases"/>
    <property type="match status" value="1"/>
</dbReference>
<evidence type="ECO:0000256" key="5">
    <source>
        <dbReference type="ARBA" id="ARBA00022801"/>
    </source>
</evidence>
<keyword evidence="5 7" id="KW-0378">Hydrolase</keyword>
<keyword evidence="3 7" id="KW-0645">Protease</keyword>
<name>A0A6J2X169_SITOR</name>
<feature type="chain" id="PRO_5044518475" description="Carboxypeptidase" evidence="7">
    <location>
        <begin position="22"/>
        <end position="449"/>
    </location>
</feature>
<keyword evidence="4 7" id="KW-0732">Signal</keyword>
<dbReference type="PANTHER" id="PTHR11802:SF472">
    <property type="entry name" value="SERINE CARBOXYPEPTIDASE CPVL-RELATED"/>
    <property type="match status" value="1"/>
</dbReference>
<accession>A0A6J2X169</accession>
<sequence length="449" mass="51478">MKIHSAISFVILWQMTSLVLSRPDANKPLILTDLIEQGKIEEARNLAEVRFKTSQAPKLLSYSGYFNVDKTYDSNIFFWFFPSEYSLNDPVIMWLQGGPGWSSLNGLFMENGPFISSSNGSIELRDTYWSKNHSVLYVDQPVGTGFSYTSQGGYVQNQTILGVYLYNVLIQFFQLFPQLQSNTFFIAGESYAGKYIPSIGNVISKRNINAKIKINLQGLMIGNGYVDPENQIIYSDYLYQLGLVDLNEKQLIKKYEDEIINYIKNNNFLAAGNALDSLVTGYTQKPLILNITGLTSVYNFLLLHEVNQTWTKFVTNKEIRKLIHVGNVKFGEMKQTVEKNLWLDIAKSEATILSRLLDHYRVLLYSGQDDIIIAYPTTVNFLKRLNFTASQEYKHAKRRIWRVENEIAGYRKTAGNLTEVLVRNAGHMVPADQPRWSYNLIYNFIRKAD</sequence>
<evidence type="ECO:0000256" key="6">
    <source>
        <dbReference type="ARBA" id="ARBA00023180"/>
    </source>
</evidence>
<evidence type="ECO:0000256" key="7">
    <source>
        <dbReference type="RuleBase" id="RU361156"/>
    </source>
</evidence>
<comment type="similarity">
    <text evidence="1 7">Belongs to the peptidase S10 family.</text>
</comment>
<dbReference type="KEGG" id="soy:115874062"/>
<organism evidence="8 9">
    <name type="scientific">Sitophilus oryzae</name>
    <name type="common">Rice weevil</name>
    <name type="synonym">Curculio oryzae</name>
    <dbReference type="NCBI Taxonomy" id="7048"/>
    <lineage>
        <taxon>Eukaryota</taxon>
        <taxon>Metazoa</taxon>
        <taxon>Ecdysozoa</taxon>
        <taxon>Arthropoda</taxon>
        <taxon>Hexapoda</taxon>
        <taxon>Insecta</taxon>
        <taxon>Pterygota</taxon>
        <taxon>Neoptera</taxon>
        <taxon>Endopterygota</taxon>
        <taxon>Coleoptera</taxon>
        <taxon>Polyphaga</taxon>
        <taxon>Cucujiformia</taxon>
        <taxon>Curculionidae</taxon>
        <taxon>Dryophthorinae</taxon>
        <taxon>Sitophilus</taxon>
    </lineage>
</organism>
<evidence type="ECO:0000313" key="8">
    <source>
        <dbReference type="Proteomes" id="UP000504635"/>
    </source>
</evidence>
<dbReference type="PROSITE" id="PS00131">
    <property type="entry name" value="CARBOXYPEPT_SER_SER"/>
    <property type="match status" value="1"/>
</dbReference>
<dbReference type="RefSeq" id="XP_030744976.1">
    <property type="nucleotide sequence ID" value="XM_030889116.1"/>
</dbReference>
<dbReference type="InterPro" id="IPR018202">
    <property type="entry name" value="Ser_caboxypep_ser_AS"/>
</dbReference>
<dbReference type="InterPro" id="IPR029058">
    <property type="entry name" value="AB_hydrolase_fold"/>
</dbReference>
<dbReference type="AlphaFoldDB" id="A0A6J2X169"/>
<evidence type="ECO:0000256" key="4">
    <source>
        <dbReference type="ARBA" id="ARBA00022729"/>
    </source>
</evidence>
<dbReference type="PRINTS" id="PR00724">
    <property type="entry name" value="CRBOXYPTASEC"/>
</dbReference>
<dbReference type="GeneID" id="115874062"/>
<keyword evidence="8" id="KW-1185">Reference proteome</keyword>
<proteinExistence type="inferred from homology"/>
<evidence type="ECO:0000313" key="10">
    <source>
        <dbReference type="RefSeq" id="XP_030744977.1"/>
    </source>
</evidence>